<proteinExistence type="predicted"/>
<protein>
    <submittedName>
        <fullName evidence="2">HET-domain-containing protein</fullName>
    </submittedName>
</protein>
<dbReference type="GeneID" id="29118523"/>
<dbReference type="KEGG" id="aalt:CC77DRAFT_726872"/>
<organism evidence="2 3">
    <name type="scientific">Alternaria alternata</name>
    <name type="common">Alternaria rot fungus</name>
    <name type="synonym">Torula alternata</name>
    <dbReference type="NCBI Taxonomy" id="5599"/>
    <lineage>
        <taxon>Eukaryota</taxon>
        <taxon>Fungi</taxon>
        <taxon>Dikarya</taxon>
        <taxon>Ascomycota</taxon>
        <taxon>Pezizomycotina</taxon>
        <taxon>Dothideomycetes</taxon>
        <taxon>Pleosporomycetidae</taxon>
        <taxon>Pleosporales</taxon>
        <taxon>Pleosporineae</taxon>
        <taxon>Pleosporaceae</taxon>
        <taxon>Alternaria</taxon>
        <taxon>Alternaria sect. Alternaria</taxon>
        <taxon>Alternaria alternata complex</taxon>
    </lineage>
</organism>
<dbReference type="PANTHER" id="PTHR24148">
    <property type="entry name" value="ANKYRIN REPEAT DOMAIN-CONTAINING PROTEIN 39 HOMOLOG-RELATED"/>
    <property type="match status" value="1"/>
</dbReference>
<feature type="domain" description="Heterokaryon incompatibility" evidence="1">
    <location>
        <begin position="81"/>
        <end position="233"/>
    </location>
</feature>
<dbReference type="InterPro" id="IPR010730">
    <property type="entry name" value="HET"/>
</dbReference>
<dbReference type="VEuPathDB" id="FungiDB:CC77DRAFT_726872"/>
<accession>A0A177DSZ8</accession>
<gene>
    <name evidence="2" type="ORF">CC77DRAFT_726872</name>
</gene>
<evidence type="ECO:0000259" key="1">
    <source>
        <dbReference type="Pfam" id="PF06985"/>
    </source>
</evidence>
<name>A0A177DSZ8_ALTAL</name>
<sequence>MSSLDELHPLCCRLAGTAERTHFKHKPLDLSAPSIRLLQVSSQLSKDGAVQCRIAHFGTSRSESGKRLDEAFDMCTPVPSYTCLSYTWGEPNPLYLVEVDGSPFHVRQGLWEFLCTVRTSRSLRRRNFWIDAMCIDQENKAERNHQVQQMGRIYSKADMVLCWLGCDEEIESVLKDIRTRPAYIDAMSRSWKASNTLPRVAQVHLPIEPGVSAETLVRFCCSEYWSRAWITQEIALAQSAAIVARSEAVDLNLVLETVTSTNSPFHYIANYIGGRMEETSQTWKSDLLSLLYHFRRTRCDIPRDRIYSLLALCSQGNRIQVNYEVSDEEVMRHILDVYSDSLCLCSAAIIADVLWRTLWPRGRVRIQPVEEATPYIEFPVKTSDLDKHHRCHDFCETTFPEVWRRKRGVIVCMRRTCPDIPVHLLVSECHYGKVLRCINGQSCSQNHVDCRLYDTFGVELENFRESGDATLRMSFSALLGIVMNSISSHDDTRRCGNLHGNTKYKKGRPRLCHTVRH</sequence>
<evidence type="ECO:0000313" key="3">
    <source>
        <dbReference type="Proteomes" id="UP000077248"/>
    </source>
</evidence>
<dbReference type="EMBL" id="KV441474">
    <property type="protein sequence ID" value="OAG22350.1"/>
    <property type="molecule type" value="Genomic_DNA"/>
</dbReference>
<dbReference type="AlphaFoldDB" id="A0A177DSZ8"/>
<keyword evidence="3" id="KW-1185">Reference proteome</keyword>
<dbReference type="STRING" id="5599.A0A177DSZ8"/>
<evidence type="ECO:0000313" key="2">
    <source>
        <dbReference type="EMBL" id="OAG22350.1"/>
    </source>
</evidence>
<dbReference type="Proteomes" id="UP000077248">
    <property type="component" value="Unassembled WGS sequence"/>
</dbReference>
<dbReference type="InterPro" id="IPR052895">
    <property type="entry name" value="HetReg/Transcr_Mod"/>
</dbReference>
<dbReference type="PANTHER" id="PTHR24148:SF73">
    <property type="entry name" value="HET DOMAIN PROTEIN (AFU_ORTHOLOGUE AFUA_8G01020)"/>
    <property type="match status" value="1"/>
</dbReference>
<reference evidence="2 3" key="1">
    <citation type="submission" date="2016-05" db="EMBL/GenBank/DDBJ databases">
        <title>Comparative analysis of secretome profiles of manganese(II)-oxidizing ascomycete fungi.</title>
        <authorList>
            <consortium name="DOE Joint Genome Institute"/>
            <person name="Zeiner C.A."/>
            <person name="Purvine S.O."/>
            <person name="Zink E.M."/>
            <person name="Wu S."/>
            <person name="Pasa-Tolic L."/>
            <person name="Chaput D.L."/>
            <person name="Haridas S."/>
            <person name="Grigoriev I.V."/>
            <person name="Santelli C.M."/>
            <person name="Hansel C.M."/>
        </authorList>
    </citation>
    <scope>NUCLEOTIDE SEQUENCE [LARGE SCALE GENOMIC DNA]</scope>
    <source>
        <strain evidence="2 3">SRC1lrK2f</strain>
    </source>
</reference>
<dbReference type="Pfam" id="PF06985">
    <property type="entry name" value="HET"/>
    <property type="match status" value="1"/>
</dbReference>
<dbReference type="RefSeq" id="XP_018387771.1">
    <property type="nucleotide sequence ID" value="XM_018532929.1"/>
</dbReference>